<sequence>MTYHPYKPDASGYTVLHRFAKRRDEAVVTLLLAMYDGKAIDLASVKSFKQQQIALHVAAKNANHEGLVVGLESRLCRLGVPRARLPARSQWQHTAALHSHLQRNLCGGWGGAAAAARRRA</sequence>
<organism evidence="2 17">
    <name type="scientific">Phytophthora fragariae</name>
    <dbReference type="NCBI Taxonomy" id="53985"/>
    <lineage>
        <taxon>Eukaryota</taxon>
        <taxon>Sar</taxon>
        <taxon>Stramenopiles</taxon>
        <taxon>Oomycota</taxon>
        <taxon>Peronosporomycetes</taxon>
        <taxon>Peronosporales</taxon>
        <taxon>Peronosporaceae</taxon>
        <taxon>Phytophthora</taxon>
    </lineage>
</organism>
<dbReference type="Gene3D" id="1.25.40.20">
    <property type="entry name" value="Ankyrin repeat-containing domain"/>
    <property type="match status" value="1"/>
</dbReference>
<evidence type="ECO:0000313" key="17">
    <source>
        <dbReference type="Proteomes" id="UP000460718"/>
    </source>
</evidence>
<reference evidence="17 18" key="1">
    <citation type="submission" date="2018-09" db="EMBL/GenBank/DDBJ databases">
        <title>Genomic investigation of the strawberry pathogen Phytophthora fragariae indicates pathogenicity is determined by transcriptional variation in three key races.</title>
        <authorList>
            <person name="Adams T.M."/>
            <person name="Armitage A.D."/>
            <person name="Sobczyk M.K."/>
            <person name="Bates H.J."/>
            <person name="Dunwell J.M."/>
            <person name="Nellist C.F."/>
            <person name="Harrison R.J."/>
        </authorList>
    </citation>
    <scope>NUCLEOTIDE SEQUENCE [LARGE SCALE GENOMIC DNA]</scope>
    <source>
        <strain evidence="9 13">A4</strain>
        <strain evidence="8 14">BC-1</strain>
        <strain evidence="7 18">BC-23</strain>
        <strain evidence="6 12">NOV-27</strain>
        <strain evidence="5 15">NOV-5</strain>
        <strain evidence="4 16">NOV-71</strain>
        <strain evidence="10 19">NOV-77</strain>
        <strain evidence="1 11">NOV-9</strain>
        <strain evidence="3 20">ONT-3</strain>
        <strain evidence="2 17">SCRP245</strain>
    </source>
</reference>
<evidence type="ECO:0000313" key="19">
    <source>
        <dbReference type="Proteomes" id="UP000486351"/>
    </source>
</evidence>
<dbReference type="EMBL" id="QXGC01002897">
    <property type="protein sequence ID" value="KAE9180591.1"/>
    <property type="molecule type" value="Genomic_DNA"/>
</dbReference>
<dbReference type="InterPro" id="IPR036770">
    <property type="entry name" value="Ankyrin_rpt-contain_sf"/>
</dbReference>
<evidence type="ECO:0000313" key="13">
    <source>
        <dbReference type="Proteomes" id="UP000437068"/>
    </source>
</evidence>
<dbReference type="Proteomes" id="UP000488956">
    <property type="component" value="Unassembled WGS sequence"/>
</dbReference>
<evidence type="ECO:0000313" key="6">
    <source>
        <dbReference type="EMBL" id="KAE9175726.1"/>
    </source>
</evidence>
<evidence type="ECO:0000313" key="9">
    <source>
        <dbReference type="EMBL" id="KAE9273107.1"/>
    </source>
</evidence>
<dbReference type="Proteomes" id="UP000437068">
    <property type="component" value="Unassembled WGS sequence"/>
</dbReference>
<keyword evidence="12" id="KW-1185">Reference proteome</keyword>
<evidence type="ECO:0000313" key="11">
    <source>
        <dbReference type="Proteomes" id="UP000429523"/>
    </source>
</evidence>
<evidence type="ECO:0000313" key="15">
    <source>
        <dbReference type="Proteomes" id="UP000440732"/>
    </source>
</evidence>
<dbReference type="EMBL" id="QXFX01003747">
    <property type="protein sequence ID" value="KAE9067251.1"/>
    <property type="molecule type" value="Genomic_DNA"/>
</dbReference>
<evidence type="ECO:0000313" key="4">
    <source>
        <dbReference type="EMBL" id="KAE9074610.1"/>
    </source>
</evidence>
<evidence type="ECO:0000313" key="2">
    <source>
        <dbReference type="EMBL" id="KAE8977165.1"/>
    </source>
</evidence>
<protein>
    <submittedName>
        <fullName evidence="2">Uncharacterized protein</fullName>
    </submittedName>
</protein>
<dbReference type="Proteomes" id="UP000429523">
    <property type="component" value="Unassembled WGS sequence"/>
</dbReference>
<evidence type="ECO:0000313" key="16">
    <source>
        <dbReference type="Proteomes" id="UP000441208"/>
    </source>
</evidence>
<gene>
    <name evidence="9" type="ORF">PF001_g27653</name>
    <name evidence="8" type="ORF">PF002_g25395</name>
    <name evidence="7" type="ORF">PF004_g24798</name>
    <name evidence="6" type="ORF">PF005_g25276</name>
    <name evidence="5" type="ORF">PF006_g27616</name>
    <name evidence="4" type="ORF">PF007_g25340</name>
    <name evidence="10" type="ORF">PF008_g27601</name>
    <name evidence="1" type="ORF">PF009_g26003</name>
    <name evidence="3" type="ORF">PF010_g27539</name>
    <name evidence="2" type="ORF">PF011_g23763</name>
</gene>
<dbReference type="EMBL" id="QXGF01002689">
    <property type="protein sequence ID" value="KAE8923753.1"/>
    <property type="molecule type" value="Genomic_DNA"/>
</dbReference>
<dbReference type="Proteomes" id="UP000460718">
    <property type="component" value="Unassembled WGS sequence"/>
</dbReference>
<dbReference type="AlphaFoldDB" id="A0A6A3I8L9"/>
<dbReference type="Proteomes" id="UP000440367">
    <property type="component" value="Unassembled WGS sequence"/>
</dbReference>
<dbReference type="EMBL" id="QXGE01003833">
    <property type="protein sequence ID" value="KAE9273107.1"/>
    <property type="molecule type" value="Genomic_DNA"/>
</dbReference>
<evidence type="ECO:0000313" key="7">
    <source>
        <dbReference type="EMBL" id="KAE9180591.1"/>
    </source>
</evidence>
<comment type="caution">
    <text evidence="2">The sequence shown here is derived from an EMBL/GenBank/DDBJ whole genome shotgun (WGS) entry which is preliminary data.</text>
</comment>
<dbReference type="OrthoDB" id="10291691at2759"/>
<evidence type="ECO:0000313" key="18">
    <source>
        <dbReference type="Proteomes" id="UP000476176"/>
    </source>
</evidence>
<dbReference type="Proteomes" id="UP000433483">
    <property type="component" value="Unassembled WGS sequence"/>
</dbReference>
<dbReference type="Proteomes" id="UP000476176">
    <property type="component" value="Unassembled WGS sequence"/>
</dbReference>
<evidence type="ECO:0000313" key="3">
    <source>
        <dbReference type="EMBL" id="KAE9067251.1"/>
    </source>
</evidence>
<dbReference type="EMBL" id="QXFZ01002697">
    <property type="protein sequence ID" value="KAE9074610.1"/>
    <property type="molecule type" value="Genomic_DNA"/>
</dbReference>
<dbReference type="EMBL" id="QXFY01003720">
    <property type="protein sequence ID" value="KAE9282640.1"/>
    <property type="molecule type" value="Genomic_DNA"/>
</dbReference>
<accession>A0A6A3I8L9</accession>
<dbReference type="Proteomes" id="UP000441208">
    <property type="component" value="Unassembled WGS sequence"/>
</dbReference>
<dbReference type="EMBL" id="QXGB01002697">
    <property type="protein sequence ID" value="KAE9175726.1"/>
    <property type="molecule type" value="Genomic_DNA"/>
</dbReference>
<evidence type="ECO:0000313" key="8">
    <source>
        <dbReference type="EMBL" id="KAE9188138.1"/>
    </source>
</evidence>
<evidence type="ECO:0000313" key="1">
    <source>
        <dbReference type="EMBL" id="KAE8923753.1"/>
    </source>
</evidence>
<evidence type="ECO:0000313" key="5">
    <source>
        <dbReference type="EMBL" id="KAE9078943.1"/>
    </source>
</evidence>
<proteinExistence type="predicted"/>
<dbReference type="Proteomes" id="UP000486351">
    <property type="component" value="Unassembled WGS sequence"/>
</dbReference>
<dbReference type="EMBL" id="QXGD01002474">
    <property type="protein sequence ID" value="KAE9188138.1"/>
    <property type="molecule type" value="Genomic_DNA"/>
</dbReference>
<dbReference type="Proteomes" id="UP000440732">
    <property type="component" value="Unassembled WGS sequence"/>
</dbReference>
<dbReference type="EMBL" id="QXGA01003824">
    <property type="protein sequence ID" value="KAE9078943.1"/>
    <property type="molecule type" value="Genomic_DNA"/>
</dbReference>
<evidence type="ECO:0000313" key="12">
    <source>
        <dbReference type="Proteomes" id="UP000433483"/>
    </source>
</evidence>
<name>A0A6A3I8L9_9STRA</name>
<evidence type="ECO:0000313" key="10">
    <source>
        <dbReference type="EMBL" id="KAE9282640.1"/>
    </source>
</evidence>
<evidence type="ECO:0000313" key="14">
    <source>
        <dbReference type="Proteomes" id="UP000440367"/>
    </source>
</evidence>
<evidence type="ECO:0000313" key="20">
    <source>
        <dbReference type="Proteomes" id="UP000488956"/>
    </source>
</evidence>
<dbReference type="EMBL" id="QXFW01002587">
    <property type="protein sequence ID" value="KAE8977165.1"/>
    <property type="molecule type" value="Genomic_DNA"/>
</dbReference>